<dbReference type="Pfam" id="PF00857">
    <property type="entry name" value="Isochorismatase"/>
    <property type="match status" value="1"/>
</dbReference>
<dbReference type="GO" id="GO:0016787">
    <property type="term" value="F:hydrolase activity"/>
    <property type="evidence" value="ECO:0007669"/>
    <property type="project" value="UniProtKB-KW"/>
</dbReference>
<dbReference type="InterPro" id="IPR053152">
    <property type="entry name" value="Hydrolase_YcaC-like"/>
</dbReference>
<evidence type="ECO:0000313" key="3">
    <source>
        <dbReference type="Proteomes" id="UP001597249"/>
    </source>
</evidence>
<dbReference type="PANTHER" id="PTHR43559">
    <property type="entry name" value="HYDROLASE YCAC-RELATED"/>
    <property type="match status" value="1"/>
</dbReference>
<gene>
    <name evidence="2" type="ORF">ACFQ3L_09850</name>
</gene>
<comment type="caution">
    <text evidence="2">The sequence shown here is derived from an EMBL/GenBank/DDBJ whole genome shotgun (WGS) entry which is preliminary data.</text>
</comment>
<evidence type="ECO:0000259" key="1">
    <source>
        <dbReference type="Pfam" id="PF00857"/>
    </source>
</evidence>
<dbReference type="Proteomes" id="UP001597249">
    <property type="component" value="Unassembled WGS sequence"/>
</dbReference>
<reference evidence="3" key="1">
    <citation type="journal article" date="2019" name="Int. J. Syst. Evol. Microbiol.">
        <title>The Global Catalogue of Microorganisms (GCM) 10K type strain sequencing project: providing services to taxonomists for standard genome sequencing and annotation.</title>
        <authorList>
            <consortium name="The Broad Institute Genomics Platform"/>
            <consortium name="The Broad Institute Genome Sequencing Center for Infectious Disease"/>
            <person name="Wu L."/>
            <person name="Ma J."/>
        </authorList>
    </citation>
    <scope>NUCLEOTIDE SEQUENCE [LARGE SCALE GENOMIC DNA]</scope>
    <source>
        <strain evidence="3">CCM 8911</strain>
    </source>
</reference>
<dbReference type="CDD" id="cd01012">
    <property type="entry name" value="YcaC_related"/>
    <property type="match status" value="1"/>
</dbReference>
<dbReference type="PANTHER" id="PTHR43559:SF1">
    <property type="entry name" value="HYDROLASE"/>
    <property type="match status" value="1"/>
</dbReference>
<proteinExistence type="predicted"/>
<dbReference type="InterPro" id="IPR000868">
    <property type="entry name" value="Isochorismatase-like_dom"/>
</dbReference>
<dbReference type="InterPro" id="IPR036380">
    <property type="entry name" value="Isochorismatase-like_sf"/>
</dbReference>
<evidence type="ECO:0000313" key="2">
    <source>
        <dbReference type="EMBL" id="MFD1393867.1"/>
    </source>
</evidence>
<name>A0ABW4BCD2_9LACO</name>
<keyword evidence="3" id="KW-1185">Reference proteome</keyword>
<sequence length="206" mass="23156">MTSYPRRNPVEDLLLTPENSALLVIDYQPTQVSSIQSMSHPQLIHNVTFTIKLANLYQVPIILSTVNVASGQNADTLKVLRDLMPDKKPLDRTAINAWEDQDFNEAVHATGRKNLVICALWTEACMAFPALDALREGFHVFPVVDAIGGTSLIAHETALRRVAHAGAELITNAQLACEWQRDWNRTDYAHDFVKLMFENDDFFHNA</sequence>
<feature type="domain" description="Isochorismatase-like" evidence="1">
    <location>
        <begin position="20"/>
        <end position="174"/>
    </location>
</feature>
<organism evidence="2 3">
    <name type="scientific">Lacticaseibacillus jixianensis</name>
    <dbReference type="NCBI Taxonomy" id="2486012"/>
    <lineage>
        <taxon>Bacteria</taxon>
        <taxon>Bacillati</taxon>
        <taxon>Bacillota</taxon>
        <taxon>Bacilli</taxon>
        <taxon>Lactobacillales</taxon>
        <taxon>Lactobacillaceae</taxon>
        <taxon>Lacticaseibacillus</taxon>
    </lineage>
</organism>
<accession>A0ABW4BCD2</accession>
<dbReference type="SUPFAM" id="SSF52499">
    <property type="entry name" value="Isochorismatase-like hydrolases"/>
    <property type="match status" value="1"/>
</dbReference>
<dbReference type="Gene3D" id="3.40.50.850">
    <property type="entry name" value="Isochorismatase-like"/>
    <property type="match status" value="1"/>
</dbReference>
<protein>
    <submittedName>
        <fullName evidence="2">Hydrolase</fullName>
    </submittedName>
</protein>
<keyword evidence="2" id="KW-0378">Hydrolase</keyword>
<dbReference type="RefSeq" id="WP_125585652.1">
    <property type="nucleotide sequence ID" value="NZ_JBHTMO010000035.1"/>
</dbReference>
<dbReference type="EMBL" id="JBHTMO010000035">
    <property type="protein sequence ID" value="MFD1393867.1"/>
    <property type="molecule type" value="Genomic_DNA"/>
</dbReference>